<proteinExistence type="predicted"/>
<keyword evidence="1" id="KW-1133">Transmembrane helix</keyword>
<organism evidence="2 3">
    <name type="scientific">Aspergillus pseudodeflectus</name>
    <dbReference type="NCBI Taxonomy" id="176178"/>
    <lineage>
        <taxon>Eukaryota</taxon>
        <taxon>Fungi</taxon>
        <taxon>Dikarya</taxon>
        <taxon>Ascomycota</taxon>
        <taxon>Pezizomycotina</taxon>
        <taxon>Eurotiomycetes</taxon>
        <taxon>Eurotiomycetidae</taxon>
        <taxon>Eurotiales</taxon>
        <taxon>Aspergillaceae</taxon>
        <taxon>Aspergillus</taxon>
        <taxon>Aspergillus subgen. Nidulantes</taxon>
    </lineage>
</organism>
<reference evidence="2 3" key="1">
    <citation type="submission" date="2024-07" db="EMBL/GenBank/DDBJ databases">
        <title>Section-level genome sequencing and comparative genomics of Aspergillus sections Usti and Cavernicolus.</title>
        <authorList>
            <consortium name="Lawrence Berkeley National Laboratory"/>
            <person name="Nybo J.L."/>
            <person name="Vesth T.C."/>
            <person name="Theobald S."/>
            <person name="Frisvad J.C."/>
            <person name="Larsen T.O."/>
            <person name="Kjaerboelling I."/>
            <person name="Rothschild-Mancinelli K."/>
            <person name="Lyhne E.K."/>
            <person name="Kogle M.E."/>
            <person name="Barry K."/>
            <person name="Clum A."/>
            <person name="Na H."/>
            <person name="Ledsgaard L."/>
            <person name="Lin J."/>
            <person name="Lipzen A."/>
            <person name="Kuo A."/>
            <person name="Riley R."/>
            <person name="Mondo S."/>
            <person name="LaButti K."/>
            <person name="Haridas S."/>
            <person name="Pangalinan J."/>
            <person name="Salamov A.A."/>
            <person name="Simmons B.A."/>
            <person name="Magnuson J.K."/>
            <person name="Chen J."/>
            <person name="Drula E."/>
            <person name="Henrissat B."/>
            <person name="Wiebenga A."/>
            <person name="Lubbers R.J."/>
            <person name="Gomes A.C."/>
            <person name="Macurrencykelacurrency M.R."/>
            <person name="Stajich J."/>
            <person name="Grigoriev I.V."/>
            <person name="Mortensen U.H."/>
            <person name="De vries R.P."/>
            <person name="Baker S.E."/>
            <person name="Andersen M.R."/>
        </authorList>
    </citation>
    <scope>NUCLEOTIDE SEQUENCE [LARGE SCALE GENOMIC DNA]</scope>
    <source>
        <strain evidence="2 3">CBS 756.74</strain>
    </source>
</reference>
<evidence type="ECO:0000313" key="2">
    <source>
        <dbReference type="EMBL" id="KAL2855664.1"/>
    </source>
</evidence>
<name>A0ABR4KTQ7_9EURO</name>
<evidence type="ECO:0000256" key="1">
    <source>
        <dbReference type="SAM" id="Phobius"/>
    </source>
</evidence>
<keyword evidence="1" id="KW-0812">Transmembrane</keyword>
<dbReference type="EMBL" id="JBFXLR010000009">
    <property type="protein sequence ID" value="KAL2855664.1"/>
    <property type="molecule type" value="Genomic_DNA"/>
</dbReference>
<comment type="caution">
    <text evidence="2">The sequence shown here is derived from an EMBL/GenBank/DDBJ whole genome shotgun (WGS) entry which is preliminary data.</text>
</comment>
<evidence type="ECO:0000313" key="3">
    <source>
        <dbReference type="Proteomes" id="UP001610444"/>
    </source>
</evidence>
<keyword evidence="1" id="KW-0472">Membrane</keyword>
<feature type="transmembrane region" description="Helical" evidence="1">
    <location>
        <begin position="20"/>
        <end position="45"/>
    </location>
</feature>
<dbReference type="RefSeq" id="XP_070902071.1">
    <property type="nucleotide sequence ID" value="XM_071037844.1"/>
</dbReference>
<keyword evidence="3" id="KW-1185">Reference proteome</keyword>
<protein>
    <submittedName>
        <fullName evidence="2">Uncharacterized protein</fullName>
    </submittedName>
</protein>
<dbReference type="GeneID" id="98153008"/>
<dbReference type="Proteomes" id="UP001610444">
    <property type="component" value="Unassembled WGS sequence"/>
</dbReference>
<accession>A0ABR4KTQ7</accession>
<gene>
    <name evidence="2" type="ORF">BJX68DRAFT_217544</name>
</gene>
<sequence>MPSPRRPLLLGDDSMSPVLSFRIASLPLIGDGFCAAPGLLFGLVARGRRGLRGDKIAIYTIKARSPEMELN</sequence>